<dbReference type="PANTHER" id="PTHR47506">
    <property type="entry name" value="TRANSCRIPTIONAL REGULATORY PROTEIN"/>
    <property type="match status" value="1"/>
</dbReference>
<evidence type="ECO:0000256" key="2">
    <source>
        <dbReference type="ARBA" id="ARBA00023125"/>
    </source>
</evidence>
<dbReference type="EMBL" id="RQGD01000034">
    <property type="protein sequence ID" value="TGL57850.1"/>
    <property type="molecule type" value="Genomic_DNA"/>
</dbReference>
<organism evidence="6 7">
    <name type="scientific">Leptospira ognonensis</name>
    <dbReference type="NCBI Taxonomy" id="2484945"/>
    <lineage>
        <taxon>Bacteria</taxon>
        <taxon>Pseudomonadati</taxon>
        <taxon>Spirochaetota</taxon>
        <taxon>Spirochaetia</taxon>
        <taxon>Leptospirales</taxon>
        <taxon>Leptospiraceae</taxon>
        <taxon>Leptospira</taxon>
    </lineage>
</organism>
<dbReference type="InterPro" id="IPR011075">
    <property type="entry name" value="TetR_C"/>
</dbReference>
<dbReference type="Gene3D" id="1.10.357.10">
    <property type="entry name" value="Tetracycline Repressor, domain 2"/>
    <property type="match status" value="1"/>
</dbReference>
<sequence length="207" mass="23458">MSKSEIKPKARDPVKTRAHILSSAFIEIYTKGYNGVGVRDLAKRADVTIGAFFHYFPSKRHVAYAIIDEIIYAGIMDRWIKPLSAYKNPLQGILKCFKTTFDTWPDDFLSSGCPLNNLTQELSNIDESIKVKAKAVLTEWIAKTKEHLNRAQAGGYLNKKVNTQELAEFIVTFQEGTFAMGKALNDRKIFASMYKNFKRHIDAVSTK</sequence>
<keyword evidence="1" id="KW-0805">Transcription regulation</keyword>
<dbReference type="SUPFAM" id="SSF48498">
    <property type="entry name" value="Tetracyclin repressor-like, C-terminal domain"/>
    <property type="match status" value="1"/>
</dbReference>
<name>A0A4R9JXE1_9LEPT</name>
<evidence type="ECO:0000313" key="6">
    <source>
        <dbReference type="EMBL" id="TGL57850.1"/>
    </source>
</evidence>
<dbReference type="InterPro" id="IPR009057">
    <property type="entry name" value="Homeodomain-like_sf"/>
</dbReference>
<dbReference type="Pfam" id="PF16925">
    <property type="entry name" value="TetR_C_13"/>
    <property type="match status" value="1"/>
</dbReference>
<evidence type="ECO:0000259" key="5">
    <source>
        <dbReference type="PROSITE" id="PS50977"/>
    </source>
</evidence>
<feature type="DNA-binding region" description="H-T-H motif" evidence="4">
    <location>
        <begin position="37"/>
        <end position="56"/>
    </location>
</feature>
<evidence type="ECO:0000256" key="4">
    <source>
        <dbReference type="PROSITE-ProRule" id="PRU00335"/>
    </source>
</evidence>
<evidence type="ECO:0000256" key="1">
    <source>
        <dbReference type="ARBA" id="ARBA00023015"/>
    </source>
</evidence>
<keyword evidence="7" id="KW-1185">Reference proteome</keyword>
<gene>
    <name evidence="6" type="ORF">EHQ58_10580</name>
</gene>
<feature type="domain" description="HTH tetR-type" evidence="5">
    <location>
        <begin position="14"/>
        <end position="74"/>
    </location>
</feature>
<evidence type="ECO:0000256" key="3">
    <source>
        <dbReference type="ARBA" id="ARBA00023163"/>
    </source>
</evidence>
<dbReference type="Pfam" id="PF00440">
    <property type="entry name" value="TetR_N"/>
    <property type="match status" value="1"/>
</dbReference>
<dbReference type="PANTHER" id="PTHR47506:SF6">
    <property type="entry name" value="HTH-TYPE TRANSCRIPTIONAL REPRESSOR NEMR"/>
    <property type="match status" value="1"/>
</dbReference>
<dbReference type="Proteomes" id="UP000297693">
    <property type="component" value="Unassembled WGS sequence"/>
</dbReference>
<dbReference type="PROSITE" id="PS50977">
    <property type="entry name" value="HTH_TETR_2"/>
    <property type="match status" value="1"/>
</dbReference>
<dbReference type="OrthoDB" id="9814200at2"/>
<dbReference type="SUPFAM" id="SSF46689">
    <property type="entry name" value="Homeodomain-like"/>
    <property type="match status" value="1"/>
</dbReference>
<evidence type="ECO:0000313" key="7">
    <source>
        <dbReference type="Proteomes" id="UP000297693"/>
    </source>
</evidence>
<comment type="caution">
    <text evidence="6">The sequence shown here is derived from an EMBL/GenBank/DDBJ whole genome shotgun (WGS) entry which is preliminary data.</text>
</comment>
<keyword evidence="3" id="KW-0804">Transcription</keyword>
<dbReference type="AlphaFoldDB" id="A0A4R9JXE1"/>
<accession>A0A4R9JXE1</accession>
<keyword evidence="2 4" id="KW-0238">DNA-binding</keyword>
<proteinExistence type="predicted"/>
<dbReference type="GO" id="GO:0003677">
    <property type="term" value="F:DNA binding"/>
    <property type="evidence" value="ECO:0007669"/>
    <property type="project" value="UniProtKB-UniRule"/>
</dbReference>
<dbReference type="InterPro" id="IPR036271">
    <property type="entry name" value="Tet_transcr_reg_TetR-rel_C_sf"/>
</dbReference>
<dbReference type="InterPro" id="IPR001647">
    <property type="entry name" value="HTH_TetR"/>
</dbReference>
<protein>
    <submittedName>
        <fullName evidence="6">TetR/AcrR family transcriptional regulator</fullName>
    </submittedName>
</protein>
<dbReference type="RefSeq" id="WP_135623868.1">
    <property type="nucleotide sequence ID" value="NZ_RQGD01000034.1"/>
</dbReference>
<reference evidence="6" key="1">
    <citation type="journal article" date="2019" name="PLoS Negl. Trop. Dis.">
        <title>Revisiting the worldwide diversity of Leptospira species in the environment.</title>
        <authorList>
            <person name="Vincent A.T."/>
            <person name="Schiettekatte O."/>
            <person name="Bourhy P."/>
            <person name="Veyrier F.J."/>
            <person name="Picardeau M."/>
        </authorList>
    </citation>
    <scope>NUCLEOTIDE SEQUENCE [LARGE SCALE GENOMIC DNA]</scope>
    <source>
        <strain evidence="6">201702476</strain>
    </source>
</reference>